<name>A0A833WA63_PHYIN</name>
<feature type="transmembrane region" description="Helical" evidence="2">
    <location>
        <begin position="191"/>
        <end position="210"/>
    </location>
</feature>
<evidence type="ECO:0008006" key="5">
    <source>
        <dbReference type="Google" id="ProtNLM"/>
    </source>
</evidence>
<dbReference type="EMBL" id="WSZM01000326">
    <property type="protein sequence ID" value="KAF4035268.1"/>
    <property type="molecule type" value="Genomic_DNA"/>
</dbReference>
<keyword evidence="2" id="KW-1133">Transmembrane helix</keyword>
<feature type="transmembrane region" description="Helical" evidence="2">
    <location>
        <begin position="452"/>
        <end position="471"/>
    </location>
</feature>
<gene>
    <name evidence="3" type="ORF">GN244_ATG12731</name>
</gene>
<feature type="transmembrane region" description="Helical" evidence="2">
    <location>
        <begin position="549"/>
        <end position="572"/>
    </location>
</feature>
<keyword evidence="2" id="KW-0812">Transmembrane</keyword>
<feature type="transmembrane region" description="Helical" evidence="2">
    <location>
        <begin position="421"/>
        <end position="440"/>
    </location>
</feature>
<feature type="region of interest" description="Disordered" evidence="1">
    <location>
        <begin position="70"/>
        <end position="97"/>
    </location>
</feature>
<evidence type="ECO:0000256" key="1">
    <source>
        <dbReference type="SAM" id="MobiDB-lite"/>
    </source>
</evidence>
<feature type="transmembrane region" description="Helical" evidence="2">
    <location>
        <begin position="160"/>
        <end position="179"/>
    </location>
</feature>
<feature type="transmembrane region" description="Helical" evidence="2">
    <location>
        <begin position="257"/>
        <end position="277"/>
    </location>
</feature>
<accession>A0A833WA63</accession>
<reference evidence="3" key="1">
    <citation type="submission" date="2020-04" db="EMBL/GenBank/DDBJ databases">
        <title>Hybrid Assembly of Korean Phytophthora infestans isolates.</title>
        <authorList>
            <person name="Prokchorchik M."/>
            <person name="Lee Y."/>
            <person name="Seo J."/>
            <person name="Cho J.-H."/>
            <person name="Park Y.-E."/>
            <person name="Jang D.-C."/>
            <person name="Im J.-S."/>
            <person name="Choi J.-G."/>
            <person name="Park H.-J."/>
            <person name="Lee G.-B."/>
            <person name="Lee Y.-G."/>
            <person name="Hong S.-Y."/>
            <person name="Cho K."/>
            <person name="Sohn K.H."/>
        </authorList>
    </citation>
    <scope>NUCLEOTIDE SEQUENCE</scope>
    <source>
        <strain evidence="3">KR_1_A1</strain>
    </source>
</reference>
<sequence>MYISGRTREKIGVAMQRYSLAQSSYQSEYYNRSDRLLDASKLESNRYRGGVESVNTATSLRPGDNYGAYTSSSQTRHQLQHQHRKHHRAGSSSGSSLPVVTAAADLDEEDQYALQLMAYRAIYVLQGAFMGMLGPALVFFSELAQGKSGLAAPVYGFGPIFAAHGGAALVMSFMSDFVLTFFTEKEFMKQLIVVLLLCSGAWYACLTPVAAATGNVGVGVFFIAKGFWTALLNITLNRCSMWIAGEKDQRRRSIITSMNINYGLGSLLGAVVALVLIKLDIDLAYAFFGLAIMTVFPTVLVAMLPNPHSYYGRDEHQTLLSFEDPTRRVPTVPSPIVGGVFLHAQHISGSKNCSPDTYDSKNNFIILLVTIFATVLFGIQLGLAAFLYDYIGTVLTDGAKLAAAQIPGSDSTEAGSESNQAVWQCAAMVLFWGSLTVSYVVLPKFLFHDRNLYSIVVCAVVCGASAFGLLFGTQSGLIIFTICLFLFSFALAPLFTLSIHCLTRVINEQLIRRVSSLIVFGCGMGEVFIPVLMGFFMSGQSGQANGAVAVSYITFILAITLVGVSGMLLWMVKERLKELPEPVDELEGNSDMGRMRAARAGHGTRKINHY</sequence>
<organism evidence="3 4">
    <name type="scientific">Phytophthora infestans</name>
    <name type="common">Potato late blight agent</name>
    <name type="synonym">Botrytis infestans</name>
    <dbReference type="NCBI Taxonomy" id="4787"/>
    <lineage>
        <taxon>Eukaryota</taxon>
        <taxon>Sar</taxon>
        <taxon>Stramenopiles</taxon>
        <taxon>Oomycota</taxon>
        <taxon>Peronosporomycetes</taxon>
        <taxon>Peronosporales</taxon>
        <taxon>Peronosporaceae</taxon>
        <taxon>Phytophthora</taxon>
    </lineage>
</organism>
<feature type="transmembrane region" description="Helical" evidence="2">
    <location>
        <begin position="121"/>
        <end position="140"/>
    </location>
</feature>
<evidence type="ECO:0000313" key="3">
    <source>
        <dbReference type="EMBL" id="KAF4035268.1"/>
    </source>
</evidence>
<keyword evidence="2" id="KW-0472">Membrane</keyword>
<dbReference type="SUPFAM" id="SSF103473">
    <property type="entry name" value="MFS general substrate transporter"/>
    <property type="match status" value="1"/>
</dbReference>
<dbReference type="InterPro" id="IPR036259">
    <property type="entry name" value="MFS_trans_sf"/>
</dbReference>
<keyword evidence="4" id="KW-1185">Reference proteome</keyword>
<feature type="transmembrane region" description="Helical" evidence="2">
    <location>
        <begin position="514"/>
        <end position="537"/>
    </location>
</feature>
<dbReference type="Proteomes" id="UP000602510">
    <property type="component" value="Unassembled WGS sequence"/>
</dbReference>
<evidence type="ECO:0000313" key="4">
    <source>
        <dbReference type="Proteomes" id="UP000602510"/>
    </source>
</evidence>
<feature type="transmembrane region" description="Helical" evidence="2">
    <location>
        <begin position="216"/>
        <end position="236"/>
    </location>
</feature>
<comment type="caution">
    <text evidence="3">The sequence shown here is derived from an EMBL/GenBank/DDBJ whole genome shotgun (WGS) entry which is preliminary data.</text>
</comment>
<protein>
    <recommendedName>
        <fullName evidence="5">Transmembrane protein</fullName>
    </recommendedName>
</protein>
<feature type="compositionally biased region" description="Basic residues" evidence="1">
    <location>
        <begin position="78"/>
        <end position="89"/>
    </location>
</feature>
<feature type="transmembrane region" description="Helical" evidence="2">
    <location>
        <begin position="283"/>
        <end position="304"/>
    </location>
</feature>
<proteinExistence type="predicted"/>
<evidence type="ECO:0000256" key="2">
    <source>
        <dbReference type="SAM" id="Phobius"/>
    </source>
</evidence>
<feature type="transmembrane region" description="Helical" evidence="2">
    <location>
        <begin position="477"/>
        <end position="502"/>
    </location>
</feature>
<dbReference type="Gene3D" id="1.20.1250.20">
    <property type="entry name" value="MFS general substrate transporter like domains"/>
    <property type="match status" value="1"/>
</dbReference>
<feature type="transmembrane region" description="Helical" evidence="2">
    <location>
        <begin position="364"/>
        <end position="388"/>
    </location>
</feature>
<dbReference type="AlphaFoldDB" id="A0A833WA63"/>